<dbReference type="EMBL" id="KZ772678">
    <property type="protein sequence ID" value="PTQ48115.1"/>
    <property type="molecule type" value="Genomic_DNA"/>
</dbReference>
<evidence type="ECO:0008006" key="3">
    <source>
        <dbReference type="Google" id="ProtNLM"/>
    </source>
</evidence>
<dbReference type="Proteomes" id="UP000244005">
    <property type="component" value="Unassembled WGS sequence"/>
</dbReference>
<protein>
    <recommendedName>
        <fullName evidence="3">Stress enhanced protein 1, chloroplastic</fullName>
    </recommendedName>
</protein>
<dbReference type="OMA" id="WIGRFAM"/>
<dbReference type="SUPFAM" id="SSF103511">
    <property type="entry name" value="Chlorophyll a-b binding protein"/>
    <property type="match status" value="1"/>
</dbReference>
<proteinExistence type="predicted"/>
<dbReference type="OrthoDB" id="543868at2759"/>
<reference evidence="2" key="1">
    <citation type="journal article" date="2017" name="Cell">
        <title>Insights into land plant evolution garnered from the Marchantia polymorpha genome.</title>
        <authorList>
            <person name="Bowman J.L."/>
            <person name="Kohchi T."/>
            <person name="Yamato K.T."/>
            <person name="Jenkins J."/>
            <person name="Shu S."/>
            <person name="Ishizaki K."/>
            <person name="Yamaoka S."/>
            <person name="Nishihama R."/>
            <person name="Nakamura Y."/>
            <person name="Berger F."/>
            <person name="Adam C."/>
            <person name="Aki S.S."/>
            <person name="Althoff F."/>
            <person name="Araki T."/>
            <person name="Arteaga-Vazquez M.A."/>
            <person name="Balasubrmanian S."/>
            <person name="Barry K."/>
            <person name="Bauer D."/>
            <person name="Boehm C.R."/>
            <person name="Briginshaw L."/>
            <person name="Caballero-Perez J."/>
            <person name="Catarino B."/>
            <person name="Chen F."/>
            <person name="Chiyoda S."/>
            <person name="Chovatia M."/>
            <person name="Davies K.M."/>
            <person name="Delmans M."/>
            <person name="Demura T."/>
            <person name="Dierschke T."/>
            <person name="Dolan L."/>
            <person name="Dorantes-Acosta A.E."/>
            <person name="Eklund D.M."/>
            <person name="Florent S.N."/>
            <person name="Flores-Sandoval E."/>
            <person name="Fujiyama A."/>
            <person name="Fukuzawa H."/>
            <person name="Galik B."/>
            <person name="Grimanelli D."/>
            <person name="Grimwood J."/>
            <person name="Grossniklaus U."/>
            <person name="Hamada T."/>
            <person name="Haseloff J."/>
            <person name="Hetherington A.J."/>
            <person name="Higo A."/>
            <person name="Hirakawa Y."/>
            <person name="Hundley H.N."/>
            <person name="Ikeda Y."/>
            <person name="Inoue K."/>
            <person name="Inoue S.I."/>
            <person name="Ishida S."/>
            <person name="Jia Q."/>
            <person name="Kakita M."/>
            <person name="Kanazawa T."/>
            <person name="Kawai Y."/>
            <person name="Kawashima T."/>
            <person name="Kennedy M."/>
            <person name="Kinose K."/>
            <person name="Kinoshita T."/>
            <person name="Kohara Y."/>
            <person name="Koide E."/>
            <person name="Komatsu K."/>
            <person name="Kopischke S."/>
            <person name="Kubo M."/>
            <person name="Kyozuka J."/>
            <person name="Lagercrantz U."/>
            <person name="Lin S.S."/>
            <person name="Lindquist E."/>
            <person name="Lipzen A.M."/>
            <person name="Lu C.W."/>
            <person name="De Luna E."/>
            <person name="Martienssen R.A."/>
            <person name="Minamino N."/>
            <person name="Mizutani M."/>
            <person name="Mizutani M."/>
            <person name="Mochizuki N."/>
            <person name="Monte I."/>
            <person name="Mosher R."/>
            <person name="Nagasaki H."/>
            <person name="Nakagami H."/>
            <person name="Naramoto S."/>
            <person name="Nishitani K."/>
            <person name="Ohtani M."/>
            <person name="Okamoto T."/>
            <person name="Okumura M."/>
            <person name="Phillips J."/>
            <person name="Pollak B."/>
            <person name="Reinders A."/>
            <person name="Rovekamp M."/>
            <person name="Sano R."/>
            <person name="Sawa S."/>
            <person name="Schmid M.W."/>
            <person name="Shirakawa M."/>
            <person name="Solano R."/>
            <person name="Spunde A."/>
            <person name="Suetsugu N."/>
            <person name="Sugano S."/>
            <person name="Sugiyama A."/>
            <person name="Sun R."/>
            <person name="Suzuki Y."/>
            <person name="Takenaka M."/>
            <person name="Takezawa D."/>
            <person name="Tomogane H."/>
            <person name="Tsuzuki M."/>
            <person name="Ueda T."/>
            <person name="Umeda M."/>
            <person name="Ward J.M."/>
            <person name="Watanabe Y."/>
            <person name="Yazaki K."/>
            <person name="Yokoyama R."/>
            <person name="Yoshitake Y."/>
            <person name="Yotsui I."/>
            <person name="Zachgo S."/>
            <person name="Schmutz J."/>
        </authorList>
    </citation>
    <scope>NUCLEOTIDE SEQUENCE [LARGE SCALE GENOMIC DNA]</scope>
    <source>
        <strain evidence="2">Tak-1</strain>
    </source>
</reference>
<evidence type="ECO:0000313" key="1">
    <source>
        <dbReference type="EMBL" id="PTQ48115.1"/>
    </source>
</evidence>
<gene>
    <name evidence="1" type="ORF">MARPO_0006s0145</name>
</gene>
<accession>A0A2R6XPU2</accession>
<keyword evidence="2" id="KW-1185">Reference proteome</keyword>
<evidence type="ECO:0000313" key="2">
    <source>
        <dbReference type="Proteomes" id="UP000244005"/>
    </source>
</evidence>
<dbReference type="AlphaFoldDB" id="A0A2R6XPU2"/>
<dbReference type="Gramene" id="Mp3g06770.1">
    <property type="protein sequence ID" value="Mp3g06770.1.cds"/>
    <property type="gene ID" value="Mp3g06770"/>
</dbReference>
<dbReference type="Gene3D" id="1.10.3460.10">
    <property type="entry name" value="Chlorophyll a/b binding protein domain"/>
    <property type="match status" value="1"/>
</dbReference>
<sequence>MATLCVSSIVHGAMPAGHVCSAVSSGQQKLHARARLSSTSSLYFGSSNLVALRSESKGVKQVATVETRCESKTEETRGPSADIWIGRLAMVGFAAAITSEIVTGKGVLATAGLSTPQPTLALALAALVGGLTAFGVFRSAGSD</sequence>
<name>A0A2R6XPU2_MARPO</name>
<organism evidence="1 2">
    <name type="scientific">Marchantia polymorpha</name>
    <name type="common">Common liverwort</name>
    <name type="synonym">Marchantia aquatica</name>
    <dbReference type="NCBI Taxonomy" id="3197"/>
    <lineage>
        <taxon>Eukaryota</taxon>
        <taxon>Viridiplantae</taxon>
        <taxon>Streptophyta</taxon>
        <taxon>Embryophyta</taxon>
        <taxon>Marchantiophyta</taxon>
        <taxon>Marchantiopsida</taxon>
        <taxon>Marchantiidae</taxon>
        <taxon>Marchantiales</taxon>
        <taxon>Marchantiaceae</taxon>
        <taxon>Marchantia</taxon>
    </lineage>
</organism>